<dbReference type="Gene3D" id="2.70.50.70">
    <property type="match status" value="1"/>
</dbReference>
<evidence type="ECO:0000256" key="2">
    <source>
        <dbReference type="RuleBase" id="RU368122"/>
    </source>
</evidence>
<dbReference type="InterPro" id="IPR049892">
    <property type="entry name" value="AA9"/>
</dbReference>
<proteinExistence type="predicted"/>
<dbReference type="OrthoDB" id="4849160at2759"/>
<feature type="chain" id="PRO_5040980961" description="AA9 family lytic polysaccharide monooxygenase" evidence="4">
    <location>
        <begin position="22"/>
        <end position="311"/>
    </location>
</feature>
<evidence type="ECO:0000256" key="3">
    <source>
        <dbReference type="SAM" id="MobiDB-lite"/>
    </source>
</evidence>
<dbReference type="EMBL" id="JANBUO010003041">
    <property type="protein sequence ID" value="KAJ2793068.1"/>
    <property type="molecule type" value="Genomic_DNA"/>
</dbReference>
<dbReference type="Proteomes" id="UP001140094">
    <property type="component" value="Unassembled WGS sequence"/>
</dbReference>
<sequence length="311" mass="33450">MARVYFSKFLLLFMCASAAYAHTHIRNVIIDGEVLDRGKCIRPYEKNFNFPVSSVKSPELVCRTTNMSANATDICDIQAGATIILEFHEEAGRDSVGIDPSHEGPCLVYMAPLSSNGAGNVWFKIFEQGYDAKTDKWCIDTLDDASGKLRVTIPADIEDGDYLLRGEIIALHAASDIGGAEIFPNCVQIRVSGGGSAKPSGVAIPGVYKEDDPGILFDLESDYTTYQIPGPKVYEPESTPHPISEDGNTTVADDDIGTEDDDGNNDNGSDDNNDDDDTSTDTDSGANINVIGGVFRRLIGSLATAALAFLY</sequence>
<dbReference type="GO" id="GO:0008810">
    <property type="term" value="F:cellulase activity"/>
    <property type="evidence" value="ECO:0007669"/>
    <property type="project" value="UniProtKB-UniRule"/>
</dbReference>
<comment type="domain">
    <text evidence="2">Has a modular structure: an endo-beta-1,4-glucanase catalytic module at the N-terminus, a linker rich in serines and threonines, and a C-terminal carbohydrate-binding module (CBM).</text>
</comment>
<dbReference type="AlphaFoldDB" id="A0A9W8HQF3"/>
<evidence type="ECO:0000259" key="5">
    <source>
        <dbReference type="Pfam" id="PF03443"/>
    </source>
</evidence>
<dbReference type="Pfam" id="PF03443">
    <property type="entry name" value="AA9"/>
    <property type="match status" value="1"/>
</dbReference>
<keyword evidence="7" id="KW-1185">Reference proteome</keyword>
<protein>
    <recommendedName>
        <fullName evidence="2">AA9 family lytic polysaccharide monooxygenase</fullName>
        <ecNumber evidence="2">1.14.99.56</ecNumber>
    </recommendedName>
    <alternativeName>
        <fullName evidence="2">Endo-beta-1,4-glucanase</fullName>
    </alternativeName>
    <alternativeName>
        <fullName evidence="2">Glycosyl hydrolase 61 family protein</fullName>
    </alternativeName>
</protein>
<name>A0A9W8HQF3_9FUNG</name>
<dbReference type="GO" id="GO:0030245">
    <property type="term" value="P:cellulose catabolic process"/>
    <property type="evidence" value="ECO:0007669"/>
    <property type="project" value="UniProtKB-UniRule"/>
</dbReference>
<dbReference type="EC" id="1.14.99.56" evidence="2"/>
<keyword evidence="2" id="KW-0624">Polysaccharide degradation</keyword>
<comment type="subcellular location">
    <subcellularLocation>
        <location evidence="2">Secreted</location>
    </subcellularLocation>
</comment>
<feature type="signal peptide" evidence="4">
    <location>
        <begin position="1"/>
        <end position="21"/>
    </location>
</feature>
<comment type="caution">
    <text evidence="6">The sequence shown here is derived from an EMBL/GenBank/DDBJ whole genome shotgun (WGS) entry which is preliminary data.</text>
</comment>
<evidence type="ECO:0000256" key="4">
    <source>
        <dbReference type="SAM" id="SignalP"/>
    </source>
</evidence>
<feature type="compositionally biased region" description="Acidic residues" evidence="3">
    <location>
        <begin position="252"/>
        <end position="280"/>
    </location>
</feature>
<comment type="function">
    <text evidence="2">Lytic polysaccharide monooxygenase (LMPO) that depolymerizes crystalline and amorphous polysaccharides via the oxidation of scissile alpha- or beta-(1-4)-glycosidic bonds, yielding C1 and/or C4 oxidation products. Catalysis by LPMOs requires the reduction of the active-site copper from Cu(II) to Cu(I) by a reducing agent and H(2)O(2) or O(2) as a cosubstrate.</text>
</comment>
<feature type="region of interest" description="Disordered" evidence="3">
    <location>
        <begin position="229"/>
        <end position="287"/>
    </location>
</feature>
<keyword evidence="4" id="KW-0732">Signal</keyword>
<reference evidence="6" key="1">
    <citation type="submission" date="2022-07" db="EMBL/GenBank/DDBJ databases">
        <title>Phylogenomic reconstructions and comparative analyses of Kickxellomycotina fungi.</title>
        <authorList>
            <person name="Reynolds N.K."/>
            <person name="Stajich J.E."/>
            <person name="Barry K."/>
            <person name="Grigoriev I.V."/>
            <person name="Crous P."/>
            <person name="Smith M.E."/>
        </authorList>
    </citation>
    <scope>NUCLEOTIDE SEQUENCE</scope>
    <source>
        <strain evidence="6">NRRL 1565</strain>
    </source>
</reference>
<organism evidence="6 7">
    <name type="scientific">Coemansia guatemalensis</name>
    <dbReference type="NCBI Taxonomy" id="2761395"/>
    <lineage>
        <taxon>Eukaryota</taxon>
        <taxon>Fungi</taxon>
        <taxon>Fungi incertae sedis</taxon>
        <taxon>Zoopagomycota</taxon>
        <taxon>Kickxellomycotina</taxon>
        <taxon>Kickxellomycetes</taxon>
        <taxon>Kickxellales</taxon>
        <taxon>Kickxellaceae</taxon>
        <taxon>Coemansia</taxon>
    </lineage>
</organism>
<gene>
    <name evidence="6" type="ORF">H4R20_006655</name>
</gene>
<evidence type="ECO:0000313" key="6">
    <source>
        <dbReference type="EMBL" id="KAJ2793068.1"/>
    </source>
</evidence>
<keyword evidence="2" id="KW-0964">Secreted</keyword>
<keyword evidence="1 2" id="KW-1015">Disulfide bond</keyword>
<dbReference type="InterPro" id="IPR005103">
    <property type="entry name" value="AA9_LPMO"/>
</dbReference>
<evidence type="ECO:0000313" key="7">
    <source>
        <dbReference type="Proteomes" id="UP001140094"/>
    </source>
</evidence>
<evidence type="ECO:0000256" key="1">
    <source>
        <dbReference type="ARBA" id="ARBA00023157"/>
    </source>
</evidence>
<keyword evidence="2" id="KW-0119">Carbohydrate metabolism</keyword>
<dbReference type="GO" id="GO:0005576">
    <property type="term" value="C:extracellular region"/>
    <property type="evidence" value="ECO:0007669"/>
    <property type="project" value="UniProtKB-SubCell"/>
</dbReference>
<comment type="catalytic activity">
    <reaction evidence="2">
        <text>[(1-&gt;4)-beta-D-glucosyl]n+m + reduced acceptor + O2 = 4-dehydro-beta-D-glucosyl-[(1-&gt;4)-beta-D-glucosyl]n-1 + [(1-&gt;4)-beta-D-glucosyl]m + acceptor + H2O.</text>
        <dbReference type="EC" id="1.14.99.56"/>
    </reaction>
</comment>
<dbReference type="PANTHER" id="PTHR33353">
    <property type="entry name" value="PUTATIVE (AFU_ORTHOLOGUE AFUA_1G12560)-RELATED"/>
    <property type="match status" value="1"/>
</dbReference>
<dbReference type="PANTHER" id="PTHR33353:SF32">
    <property type="entry name" value="ENDO-BETA-1,4-GLUCANASE D"/>
    <property type="match status" value="1"/>
</dbReference>
<feature type="domain" description="Auxiliary Activity family 9 catalytic" evidence="5">
    <location>
        <begin position="22"/>
        <end position="222"/>
    </location>
</feature>
<keyword evidence="2" id="KW-0136">Cellulose degradation</keyword>
<dbReference type="GO" id="GO:0030248">
    <property type="term" value="F:cellulose binding"/>
    <property type="evidence" value="ECO:0007669"/>
    <property type="project" value="UniProtKB-UniRule"/>
</dbReference>
<accession>A0A9W8HQF3</accession>
<dbReference type="CDD" id="cd21175">
    <property type="entry name" value="LPMO_AA9"/>
    <property type="match status" value="1"/>
</dbReference>